<dbReference type="PANTHER" id="PTHR28511:SF1">
    <property type="entry name" value="ENDONUCLEASE V"/>
    <property type="match status" value="1"/>
</dbReference>
<gene>
    <name evidence="6" type="ordered locus">BLASA_2782</name>
</gene>
<evidence type="ECO:0000256" key="5">
    <source>
        <dbReference type="ARBA" id="ARBA00022801"/>
    </source>
</evidence>
<evidence type="ECO:0000313" key="6">
    <source>
        <dbReference type="EMBL" id="CCG03653.1"/>
    </source>
</evidence>
<dbReference type="KEGG" id="bsd:BLASA_2782"/>
<dbReference type="InterPro" id="IPR007581">
    <property type="entry name" value="Endonuclease-V"/>
</dbReference>
<keyword evidence="4 6" id="KW-0255">Endonuclease</keyword>
<dbReference type="GO" id="GO:0006281">
    <property type="term" value="P:DNA repair"/>
    <property type="evidence" value="ECO:0007669"/>
    <property type="project" value="InterPro"/>
</dbReference>
<dbReference type="Proteomes" id="UP000007517">
    <property type="component" value="Chromosome"/>
</dbReference>
<dbReference type="Pfam" id="PF04493">
    <property type="entry name" value="Endonuclease_5"/>
    <property type="match status" value="1"/>
</dbReference>
<dbReference type="eggNOG" id="COG1515">
    <property type="taxonomic scope" value="Bacteria"/>
</dbReference>
<dbReference type="PANTHER" id="PTHR28511">
    <property type="entry name" value="ENDONUCLEASE V"/>
    <property type="match status" value="1"/>
</dbReference>
<keyword evidence="2" id="KW-0963">Cytoplasm</keyword>
<evidence type="ECO:0000256" key="2">
    <source>
        <dbReference type="ARBA" id="ARBA00022490"/>
    </source>
</evidence>
<evidence type="ECO:0000313" key="7">
    <source>
        <dbReference type="Proteomes" id="UP000007517"/>
    </source>
</evidence>
<dbReference type="OrthoDB" id="9790916at2"/>
<dbReference type="GO" id="GO:0043737">
    <property type="term" value="F:deoxyribonuclease V activity"/>
    <property type="evidence" value="ECO:0007669"/>
    <property type="project" value="UniProtKB-EC"/>
</dbReference>
<comment type="subcellular location">
    <subcellularLocation>
        <location evidence="1">Cytoplasm</location>
    </subcellularLocation>
</comment>
<dbReference type="AlphaFoldDB" id="H6RKN7"/>
<dbReference type="STRING" id="1146883.BLASA_2782"/>
<reference evidence="6 7" key="1">
    <citation type="journal article" date="2012" name="J. Bacteriol.">
        <title>Genome Sequence of Blastococcus saxobsidens DD2, a Stone-Inhabiting Bacterium.</title>
        <authorList>
            <person name="Chouaia B."/>
            <person name="Crotti E."/>
            <person name="Brusetti L."/>
            <person name="Daffonchio D."/>
            <person name="Essoussi I."/>
            <person name="Nouioui I."/>
            <person name="Sbissi I."/>
            <person name="Ghodhbane-Gtari F."/>
            <person name="Gtari M."/>
            <person name="Vacherie B."/>
            <person name="Barbe V."/>
            <person name="Medigue C."/>
            <person name="Gury J."/>
            <person name="Pujic P."/>
            <person name="Normand P."/>
        </authorList>
    </citation>
    <scope>NUCLEOTIDE SEQUENCE [LARGE SCALE GENOMIC DNA]</scope>
    <source>
        <strain evidence="6 7">DD2</strain>
    </source>
</reference>
<organism evidence="6 7">
    <name type="scientific">Blastococcus saxobsidens (strain DD2)</name>
    <dbReference type="NCBI Taxonomy" id="1146883"/>
    <lineage>
        <taxon>Bacteria</taxon>
        <taxon>Bacillati</taxon>
        <taxon>Actinomycetota</taxon>
        <taxon>Actinomycetes</taxon>
        <taxon>Geodermatophilales</taxon>
        <taxon>Geodermatophilaceae</taxon>
        <taxon>Blastococcus</taxon>
    </lineage>
</organism>
<reference evidence="7" key="2">
    <citation type="submission" date="2012-02" db="EMBL/GenBank/DDBJ databases">
        <title>Complete genome sequence of Blastococcus saxobsidens strain DD2.</title>
        <authorList>
            <person name="Genoscope."/>
        </authorList>
    </citation>
    <scope>NUCLEOTIDE SEQUENCE [LARGE SCALE GENOMIC DNA]</scope>
    <source>
        <strain evidence="7">DD2</strain>
    </source>
</reference>
<dbReference type="EMBL" id="FO117623">
    <property type="protein sequence ID" value="CCG03653.1"/>
    <property type="molecule type" value="Genomic_DNA"/>
</dbReference>
<sequence>MSPSCDPSWPADAEVLHDLQRRLGALQPPPWHPGTSAPELAAAAVVHDPDRGERAWAGAVLTRGPHVLAAEVVVGAVRAPYVPTQLSAREGPLLVAALEALGGRPDVLLLAAAGRDHPRHAGLALHVGAVLGVPSAGVTDRPLRAAGPPPGPGRGDASALVLDGAEVARWVRTAPGVRPVVAHAAWRTTGGVAAALVLAATTSVRTPWPLREARRLARQARADG</sequence>
<proteinExistence type="predicted"/>
<dbReference type="GO" id="GO:0016891">
    <property type="term" value="F:RNA endonuclease activity producing 5'-phosphomonoesters, hydrolytic mechanism"/>
    <property type="evidence" value="ECO:0007669"/>
    <property type="project" value="TreeGrafter"/>
</dbReference>
<protein>
    <submittedName>
        <fullName evidence="6">Endonuclease V</fullName>
        <ecNumber evidence="6">3.1.21.7</ecNumber>
    </submittedName>
</protein>
<keyword evidence="5 6" id="KW-0378">Hydrolase</keyword>
<dbReference type="HOGENOM" id="CLU_047631_1_1_11"/>
<keyword evidence="3" id="KW-0540">Nuclease</keyword>
<evidence type="ECO:0000256" key="4">
    <source>
        <dbReference type="ARBA" id="ARBA00022759"/>
    </source>
</evidence>
<accession>H6RKN7</accession>
<name>H6RKN7_BLASD</name>
<dbReference type="Gene3D" id="3.30.2170.10">
    <property type="entry name" value="archaeoglobus fulgidus dsm 4304 superfamily"/>
    <property type="match status" value="1"/>
</dbReference>
<dbReference type="RefSeq" id="WP_014376536.1">
    <property type="nucleotide sequence ID" value="NC_016943.1"/>
</dbReference>
<evidence type="ECO:0000256" key="3">
    <source>
        <dbReference type="ARBA" id="ARBA00022722"/>
    </source>
</evidence>
<keyword evidence="7" id="KW-1185">Reference proteome</keyword>
<dbReference type="GO" id="GO:0005737">
    <property type="term" value="C:cytoplasm"/>
    <property type="evidence" value="ECO:0007669"/>
    <property type="project" value="UniProtKB-SubCell"/>
</dbReference>
<dbReference type="GO" id="GO:0003727">
    <property type="term" value="F:single-stranded RNA binding"/>
    <property type="evidence" value="ECO:0007669"/>
    <property type="project" value="TreeGrafter"/>
</dbReference>
<dbReference type="EC" id="3.1.21.7" evidence="6"/>
<evidence type="ECO:0000256" key="1">
    <source>
        <dbReference type="ARBA" id="ARBA00004496"/>
    </source>
</evidence>